<protein>
    <submittedName>
        <fullName evidence="1">Uncharacterized protein</fullName>
    </submittedName>
</protein>
<dbReference type="SUPFAM" id="SSF56784">
    <property type="entry name" value="HAD-like"/>
    <property type="match status" value="1"/>
</dbReference>
<proteinExistence type="predicted"/>
<organism evidence="1 2">
    <name type="scientific">Enterococcus raffinosus</name>
    <dbReference type="NCBI Taxonomy" id="71452"/>
    <lineage>
        <taxon>Bacteria</taxon>
        <taxon>Bacillati</taxon>
        <taxon>Bacillota</taxon>
        <taxon>Bacilli</taxon>
        <taxon>Lactobacillales</taxon>
        <taxon>Enterococcaceae</taxon>
        <taxon>Enterococcus</taxon>
    </lineage>
</organism>
<dbReference type="Proteomes" id="UP001254770">
    <property type="component" value="Unassembled WGS sequence"/>
</dbReference>
<reference evidence="1" key="1">
    <citation type="submission" date="2023-03" db="EMBL/GenBank/DDBJ databases">
        <authorList>
            <person name="Shen W."/>
            <person name="Cai J."/>
        </authorList>
    </citation>
    <scope>NUCLEOTIDE SEQUENCE</scope>
    <source>
        <strain evidence="1">Y15</strain>
    </source>
</reference>
<dbReference type="InterPro" id="IPR036412">
    <property type="entry name" value="HAD-like_sf"/>
</dbReference>
<dbReference type="EMBL" id="JARPXL010000004">
    <property type="protein sequence ID" value="MDT2543950.1"/>
    <property type="molecule type" value="Genomic_DNA"/>
</dbReference>
<comment type="caution">
    <text evidence="1">The sequence shown here is derived from an EMBL/GenBank/DDBJ whole genome shotgun (WGS) entry which is preliminary data.</text>
</comment>
<dbReference type="RefSeq" id="WP_311816479.1">
    <property type="nucleotide sequence ID" value="NZ_JARPXG010000003.1"/>
</dbReference>
<dbReference type="AlphaFoldDB" id="A0AAW8T7V0"/>
<gene>
    <name evidence="1" type="ORF">P7D69_06355</name>
</gene>
<accession>A0AAW8T7V0</accession>
<name>A0AAW8T7V0_9ENTE</name>
<evidence type="ECO:0000313" key="2">
    <source>
        <dbReference type="Proteomes" id="UP001254770"/>
    </source>
</evidence>
<sequence length="49" mass="5475">MKKMVFFDLDGTLCSGGSLQVGQEIITAFNDLKEMMSYRLSLQVAVVMK</sequence>
<evidence type="ECO:0000313" key="1">
    <source>
        <dbReference type="EMBL" id="MDT2543950.1"/>
    </source>
</evidence>